<evidence type="ECO:0000313" key="1">
    <source>
        <dbReference type="EMBL" id="VDP39712.1"/>
    </source>
</evidence>
<reference evidence="3" key="1">
    <citation type="submission" date="2016-06" db="UniProtKB">
        <authorList>
            <consortium name="WormBaseParasite"/>
        </authorList>
    </citation>
    <scope>IDENTIFICATION</scope>
</reference>
<name>A0A183J699_9BILA</name>
<protein>
    <submittedName>
        <fullName evidence="3">OB_NTP_bind domain-containing protein</fullName>
    </submittedName>
</protein>
<gene>
    <name evidence="1" type="ORF">SBAD_LOCUS11397</name>
</gene>
<dbReference type="Proteomes" id="UP000270296">
    <property type="component" value="Unassembled WGS sequence"/>
</dbReference>
<accession>A0A183J699</accession>
<dbReference type="AlphaFoldDB" id="A0A183J699"/>
<proteinExistence type="predicted"/>
<reference evidence="1 2" key="2">
    <citation type="submission" date="2018-11" db="EMBL/GenBank/DDBJ databases">
        <authorList>
            <consortium name="Pathogen Informatics"/>
        </authorList>
    </citation>
    <scope>NUCLEOTIDE SEQUENCE [LARGE SCALE GENOMIC DNA]</scope>
</reference>
<sequence length="82" mass="9239">MADQRYVKRRRSIDTVDKWNLWLHADDRGPRILVLSFAAIHLPHFVPPLQLSSGRSILLHGGRVAAENGYGIDHPFPSTLLA</sequence>
<evidence type="ECO:0000313" key="2">
    <source>
        <dbReference type="Proteomes" id="UP000270296"/>
    </source>
</evidence>
<evidence type="ECO:0000313" key="3">
    <source>
        <dbReference type="WBParaSite" id="SBAD_0001178301-mRNA-1"/>
    </source>
</evidence>
<dbReference type="WBParaSite" id="SBAD_0001178301-mRNA-1">
    <property type="protein sequence ID" value="SBAD_0001178301-mRNA-1"/>
    <property type="gene ID" value="SBAD_0001178301"/>
</dbReference>
<keyword evidence="2" id="KW-1185">Reference proteome</keyword>
<organism evidence="3">
    <name type="scientific">Soboliphyme baturini</name>
    <dbReference type="NCBI Taxonomy" id="241478"/>
    <lineage>
        <taxon>Eukaryota</taxon>
        <taxon>Metazoa</taxon>
        <taxon>Ecdysozoa</taxon>
        <taxon>Nematoda</taxon>
        <taxon>Enoplea</taxon>
        <taxon>Dorylaimia</taxon>
        <taxon>Dioctophymatida</taxon>
        <taxon>Dioctophymatoidea</taxon>
        <taxon>Soboliphymatidae</taxon>
        <taxon>Soboliphyme</taxon>
    </lineage>
</organism>
<dbReference type="EMBL" id="UZAM01015589">
    <property type="protein sequence ID" value="VDP39712.1"/>
    <property type="molecule type" value="Genomic_DNA"/>
</dbReference>